<sequence length="170" mass="19163">MCSSCKSVSELPWGFEDLGDGLSLRLGIRTGFLDAGVVENGVKCLELSPALQPFLDKITEEWEPMQRWALPNVYGTDRFRCEVGACCDCQEPEEQDIATILIFDEKHTLEICTALGEAAFQALRNLLVKLPWIPQDQEDYEAKTFMWAKRTSEHSLLLYLDDRQDVGTAG</sequence>
<dbReference type="AlphaFoldDB" id="A0AAW1PTE3"/>
<evidence type="ECO:0000313" key="2">
    <source>
        <dbReference type="Proteomes" id="UP001465755"/>
    </source>
</evidence>
<organism evidence="1 2">
    <name type="scientific">Symbiochloris irregularis</name>
    <dbReference type="NCBI Taxonomy" id="706552"/>
    <lineage>
        <taxon>Eukaryota</taxon>
        <taxon>Viridiplantae</taxon>
        <taxon>Chlorophyta</taxon>
        <taxon>core chlorophytes</taxon>
        <taxon>Trebouxiophyceae</taxon>
        <taxon>Trebouxiales</taxon>
        <taxon>Trebouxiaceae</taxon>
        <taxon>Symbiochloris</taxon>
    </lineage>
</organism>
<dbReference type="Proteomes" id="UP001465755">
    <property type="component" value="Unassembled WGS sequence"/>
</dbReference>
<name>A0AAW1PTE3_9CHLO</name>
<protein>
    <submittedName>
        <fullName evidence="1">Uncharacterized protein</fullName>
    </submittedName>
</protein>
<proteinExistence type="predicted"/>
<gene>
    <name evidence="1" type="ORF">WJX73_005086</name>
</gene>
<comment type="caution">
    <text evidence="1">The sequence shown here is derived from an EMBL/GenBank/DDBJ whole genome shotgun (WGS) entry which is preliminary data.</text>
</comment>
<dbReference type="EMBL" id="JALJOQ010000009">
    <property type="protein sequence ID" value="KAK9812087.1"/>
    <property type="molecule type" value="Genomic_DNA"/>
</dbReference>
<evidence type="ECO:0000313" key="1">
    <source>
        <dbReference type="EMBL" id="KAK9812087.1"/>
    </source>
</evidence>
<keyword evidence="2" id="KW-1185">Reference proteome</keyword>
<accession>A0AAW1PTE3</accession>
<reference evidence="1 2" key="1">
    <citation type="journal article" date="2024" name="Nat. Commun.">
        <title>Phylogenomics reveals the evolutionary origins of lichenization in chlorophyte algae.</title>
        <authorList>
            <person name="Puginier C."/>
            <person name="Libourel C."/>
            <person name="Otte J."/>
            <person name="Skaloud P."/>
            <person name="Haon M."/>
            <person name="Grisel S."/>
            <person name="Petersen M."/>
            <person name="Berrin J.G."/>
            <person name="Delaux P.M."/>
            <person name="Dal Grande F."/>
            <person name="Keller J."/>
        </authorList>
    </citation>
    <scope>NUCLEOTIDE SEQUENCE [LARGE SCALE GENOMIC DNA]</scope>
    <source>
        <strain evidence="1 2">SAG 2036</strain>
    </source>
</reference>